<dbReference type="GO" id="GO:0006099">
    <property type="term" value="P:tricarboxylic acid cycle"/>
    <property type="evidence" value="ECO:0007669"/>
    <property type="project" value="TreeGrafter"/>
</dbReference>
<evidence type="ECO:0000256" key="8">
    <source>
        <dbReference type="ARBA" id="ARBA00023128"/>
    </source>
</evidence>
<feature type="binding site" evidence="10">
    <location>
        <position position="135"/>
    </location>
    <ligand>
        <name>a ubiquinone</name>
        <dbReference type="ChEBI" id="CHEBI:16389"/>
        <note>ligand shared with IP/SDHB</note>
    </ligand>
</feature>
<protein>
    <recommendedName>
        <fullName evidence="12">Succinate dehydrogenase [ubiquinone] cytochrome b small subunit</fullName>
    </recommendedName>
</protein>
<dbReference type="InterPro" id="IPR034804">
    <property type="entry name" value="SQR/QFR_C/D"/>
</dbReference>
<evidence type="ECO:0000256" key="5">
    <source>
        <dbReference type="ARBA" id="ARBA00022792"/>
    </source>
</evidence>
<gene>
    <name evidence="13" type="primary">SDH4</name>
    <name evidence="13" type="ORF">E8E12_007817</name>
</gene>
<dbReference type="FunFam" id="1.20.1300.10:FF:000007">
    <property type="entry name" value="Succinate dehydrogenase [ubiquinone] cytochrome b small subunit"/>
    <property type="match status" value="1"/>
</dbReference>
<organism evidence="13 14">
    <name type="scientific">Didymella heteroderae</name>
    <dbReference type="NCBI Taxonomy" id="1769908"/>
    <lineage>
        <taxon>Eukaryota</taxon>
        <taxon>Fungi</taxon>
        <taxon>Dikarya</taxon>
        <taxon>Ascomycota</taxon>
        <taxon>Pezizomycotina</taxon>
        <taxon>Dothideomycetes</taxon>
        <taxon>Pleosporomycetidae</taxon>
        <taxon>Pleosporales</taxon>
        <taxon>Pleosporineae</taxon>
        <taxon>Didymellaceae</taxon>
        <taxon>Didymella</taxon>
    </lineage>
</organism>
<keyword evidence="3" id="KW-0813">Transport</keyword>
<evidence type="ECO:0000256" key="4">
    <source>
        <dbReference type="ARBA" id="ARBA00022692"/>
    </source>
</evidence>
<dbReference type="InterPro" id="IPR007992">
    <property type="entry name" value="CybS"/>
</dbReference>
<comment type="similarity">
    <text evidence="2 12">Belongs to the CybS family.</text>
</comment>
<accession>A0A9P4WNP1</accession>
<dbReference type="GO" id="GO:0006121">
    <property type="term" value="P:mitochondrial electron transport, succinate to ubiquinone"/>
    <property type="evidence" value="ECO:0007669"/>
    <property type="project" value="TreeGrafter"/>
</dbReference>
<keyword evidence="8 12" id="KW-0496">Mitochondrion</keyword>
<evidence type="ECO:0000256" key="2">
    <source>
        <dbReference type="ARBA" id="ARBA00007294"/>
    </source>
</evidence>
<evidence type="ECO:0000313" key="14">
    <source>
        <dbReference type="Proteomes" id="UP000758155"/>
    </source>
</evidence>
<evidence type="ECO:0000256" key="12">
    <source>
        <dbReference type="RuleBase" id="RU364031"/>
    </source>
</evidence>
<dbReference type="EMBL" id="SWKV01000039">
    <property type="protein sequence ID" value="KAF3037983.1"/>
    <property type="molecule type" value="Genomic_DNA"/>
</dbReference>
<dbReference type="GO" id="GO:0020037">
    <property type="term" value="F:heme binding"/>
    <property type="evidence" value="ECO:0007669"/>
    <property type="project" value="TreeGrafter"/>
</dbReference>
<keyword evidence="9 12" id="KW-0472">Membrane</keyword>
<keyword evidence="14" id="KW-1185">Reference proteome</keyword>
<dbReference type="Pfam" id="PF05328">
    <property type="entry name" value="CybS"/>
    <property type="match status" value="1"/>
</dbReference>
<comment type="subcellular location">
    <subcellularLocation>
        <location evidence="1 12">Mitochondrion inner membrane</location>
        <topology evidence="1 12">Multi-pass membrane protein</topology>
    </subcellularLocation>
</comment>
<keyword evidence="4" id="KW-0812">Transmembrane</keyword>
<evidence type="ECO:0000256" key="10">
    <source>
        <dbReference type="PIRSR" id="PIRSR607992-1"/>
    </source>
</evidence>
<feature type="binding site" description="axial binding residue" evidence="11">
    <location>
        <position position="123"/>
    </location>
    <ligand>
        <name>heme b</name>
        <dbReference type="ChEBI" id="CHEBI:60344"/>
        <note>ligand shared with SDHC</note>
    </ligand>
    <ligandPart>
        <name>Fe</name>
        <dbReference type="ChEBI" id="CHEBI:18248"/>
    </ligandPart>
</feature>
<evidence type="ECO:0000256" key="6">
    <source>
        <dbReference type="ARBA" id="ARBA00022946"/>
    </source>
</evidence>
<dbReference type="PANTHER" id="PTHR13337:SF2">
    <property type="entry name" value="SUCCINATE DEHYDROGENASE [UBIQUINONE] CYTOCHROME B SMALL SUBUNIT, MITOCHONDRIAL"/>
    <property type="match status" value="1"/>
</dbReference>
<evidence type="ECO:0000256" key="11">
    <source>
        <dbReference type="PIRSR" id="PIRSR607992-2"/>
    </source>
</evidence>
<reference evidence="13" key="1">
    <citation type="submission" date="2019-04" db="EMBL/GenBank/DDBJ databases">
        <title>Sequencing of skin fungus with MAO and IRED activity.</title>
        <authorList>
            <person name="Marsaioli A.J."/>
            <person name="Bonatto J.M.C."/>
            <person name="Reis Junior O."/>
        </authorList>
    </citation>
    <scope>NUCLEOTIDE SEQUENCE</scope>
    <source>
        <strain evidence="13">28M1</strain>
    </source>
</reference>
<evidence type="ECO:0000256" key="3">
    <source>
        <dbReference type="ARBA" id="ARBA00022448"/>
    </source>
</evidence>
<dbReference type="GO" id="GO:0098796">
    <property type="term" value="C:membrane protein complex"/>
    <property type="evidence" value="ECO:0007669"/>
    <property type="project" value="UniProtKB-ARBA"/>
</dbReference>
<keyword evidence="5 12" id="KW-0999">Mitochondrion inner membrane</keyword>
<comment type="caution">
    <text evidence="13">The sequence shown here is derived from an EMBL/GenBank/DDBJ whole genome shotgun (WGS) entry which is preliminary data.</text>
</comment>
<dbReference type="CDD" id="cd03496">
    <property type="entry name" value="SQR_TypeC_CybS"/>
    <property type="match status" value="1"/>
</dbReference>
<keyword evidence="11" id="KW-0479">Metal-binding</keyword>
<dbReference type="OrthoDB" id="18577at2759"/>
<proteinExistence type="inferred from homology"/>
<evidence type="ECO:0000256" key="7">
    <source>
        <dbReference type="ARBA" id="ARBA00022989"/>
    </source>
</evidence>
<sequence length="183" mass="19953">MASLMRPSVFRQAPTASQRVMSAFVRPSAAMAQLKPAFQNSTRVAAFHATQRNQILPPLPQKIIGTANEPVPVPNPDYTHGSYHWSFERIVSAGLIPLTIAPFAAGSLNPVTDSILCALLVVHSHIGFEACVIDYFPKKRVPMVRNAAMWALRAGTVLLGVALYSFETNDVGLTEAIRQLWTA</sequence>
<evidence type="ECO:0000256" key="9">
    <source>
        <dbReference type="ARBA" id="ARBA00023136"/>
    </source>
</evidence>
<keyword evidence="11" id="KW-0408">Iron</keyword>
<dbReference type="Proteomes" id="UP000758155">
    <property type="component" value="Unassembled WGS sequence"/>
</dbReference>
<dbReference type="PANTHER" id="PTHR13337">
    <property type="entry name" value="SUCCINATE DEHYDROGENASE"/>
    <property type="match status" value="1"/>
</dbReference>
<dbReference type="GO" id="GO:0046872">
    <property type="term" value="F:metal ion binding"/>
    <property type="evidence" value="ECO:0007669"/>
    <property type="project" value="UniProtKB-KW"/>
</dbReference>
<dbReference type="GO" id="GO:0048039">
    <property type="term" value="F:ubiquinone binding"/>
    <property type="evidence" value="ECO:0007669"/>
    <property type="project" value="TreeGrafter"/>
</dbReference>
<keyword evidence="7" id="KW-1133">Transmembrane helix</keyword>
<dbReference type="AlphaFoldDB" id="A0A9P4WNP1"/>
<keyword evidence="6 12" id="KW-0809">Transit peptide</keyword>
<evidence type="ECO:0000313" key="13">
    <source>
        <dbReference type="EMBL" id="KAF3037983.1"/>
    </source>
</evidence>
<name>A0A9P4WNP1_9PLEO</name>
<dbReference type="Gene3D" id="1.20.1300.10">
    <property type="entry name" value="Fumarate reductase/succinate dehydrogenase, transmembrane subunit"/>
    <property type="match status" value="1"/>
</dbReference>
<evidence type="ECO:0000256" key="1">
    <source>
        <dbReference type="ARBA" id="ARBA00004448"/>
    </source>
</evidence>
<dbReference type="GO" id="GO:0005743">
    <property type="term" value="C:mitochondrial inner membrane"/>
    <property type="evidence" value="ECO:0007669"/>
    <property type="project" value="UniProtKB-SubCell"/>
</dbReference>